<gene>
    <name evidence="7" type="ORF">EVEC_LOCUS6201</name>
</gene>
<dbReference type="GO" id="GO:0016020">
    <property type="term" value="C:membrane"/>
    <property type="evidence" value="ECO:0007669"/>
    <property type="project" value="UniProtKB-SubCell"/>
</dbReference>
<dbReference type="WBParaSite" id="EVEC_0000662701-mRNA-1">
    <property type="protein sequence ID" value="EVEC_0000662701-mRNA-1"/>
    <property type="gene ID" value="EVEC_0000662701"/>
</dbReference>
<evidence type="ECO:0000313" key="7">
    <source>
        <dbReference type="EMBL" id="VDD91450.1"/>
    </source>
</evidence>
<feature type="transmembrane region" description="Helical" evidence="6">
    <location>
        <begin position="12"/>
        <end position="34"/>
    </location>
</feature>
<sequence length="191" mass="21395">MATCCRRISIFISLLMFTAAVALVIVSLLTEYWFESRPVNEKGAASKYNYVHSGLFKGSRQLDWGLGPRYKTFTVYAEVHEGINFFARVPWIFILFFIALGLLWNVIGVIISIVNTAVKENDTIAGPIGIYFWSILALISYGSALIIFLIEYATSIKLNFKLFILLDGDCNGVTIDTQCSYVFNSRATAQS</sequence>
<dbReference type="AlphaFoldDB" id="A0A0N4V8F1"/>
<feature type="transmembrane region" description="Helical" evidence="6">
    <location>
        <begin position="130"/>
        <end position="150"/>
    </location>
</feature>
<feature type="transmembrane region" description="Helical" evidence="6">
    <location>
        <begin position="91"/>
        <end position="118"/>
    </location>
</feature>
<dbReference type="GO" id="GO:0007605">
    <property type="term" value="P:sensory perception of sound"/>
    <property type="evidence" value="ECO:0007669"/>
    <property type="project" value="UniProtKB-ARBA"/>
</dbReference>
<dbReference type="PANTHER" id="PTHR31548:SF1">
    <property type="entry name" value="LD47387P"/>
    <property type="match status" value="1"/>
</dbReference>
<evidence type="ECO:0000256" key="4">
    <source>
        <dbReference type="ARBA" id="ARBA00022989"/>
    </source>
</evidence>
<reference evidence="9" key="1">
    <citation type="submission" date="2017-02" db="UniProtKB">
        <authorList>
            <consortium name="WormBaseParasite"/>
        </authorList>
    </citation>
    <scope>IDENTIFICATION</scope>
</reference>
<keyword evidence="5 6" id="KW-0472">Membrane</keyword>
<keyword evidence="3 6" id="KW-0812">Transmembrane</keyword>
<evidence type="ECO:0000256" key="5">
    <source>
        <dbReference type="ARBA" id="ARBA00023136"/>
    </source>
</evidence>
<reference evidence="7 8" key="2">
    <citation type="submission" date="2018-10" db="EMBL/GenBank/DDBJ databases">
        <authorList>
            <consortium name="Pathogen Informatics"/>
        </authorList>
    </citation>
    <scope>NUCLEOTIDE SEQUENCE [LARGE SCALE GENOMIC DNA]</scope>
</reference>
<dbReference type="InterPro" id="IPR026748">
    <property type="entry name" value="Clarin"/>
</dbReference>
<dbReference type="PANTHER" id="PTHR31548">
    <property type="entry name" value="CLARIN"/>
    <property type="match status" value="1"/>
</dbReference>
<evidence type="ECO:0000256" key="1">
    <source>
        <dbReference type="ARBA" id="ARBA00004141"/>
    </source>
</evidence>
<comment type="similarity">
    <text evidence="2">Belongs to the clarin family.</text>
</comment>
<evidence type="ECO:0000313" key="8">
    <source>
        <dbReference type="Proteomes" id="UP000274131"/>
    </source>
</evidence>
<evidence type="ECO:0000313" key="9">
    <source>
        <dbReference type="WBParaSite" id="EVEC_0000662701-mRNA-1"/>
    </source>
</evidence>
<dbReference type="Gene3D" id="1.20.140.150">
    <property type="match status" value="1"/>
</dbReference>
<dbReference type="OrthoDB" id="10012538at2759"/>
<name>A0A0N4V8F1_ENTVE</name>
<evidence type="ECO:0000256" key="3">
    <source>
        <dbReference type="ARBA" id="ARBA00022692"/>
    </source>
</evidence>
<protein>
    <submittedName>
        <fullName evidence="9">Clarin-3</fullName>
    </submittedName>
</protein>
<dbReference type="STRING" id="51028.A0A0N4V8F1"/>
<dbReference type="Proteomes" id="UP000274131">
    <property type="component" value="Unassembled WGS sequence"/>
</dbReference>
<proteinExistence type="inferred from homology"/>
<evidence type="ECO:0000256" key="6">
    <source>
        <dbReference type="SAM" id="Phobius"/>
    </source>
</evidence>
<accession>A0A0N4V8F1</accession>
<comment type="subcellular location">
    <subcellularLocation>
        <location evidence="1">Membrane</location>
        <topology evidence="1">Multi-pass membrane protein</topology>
    </subcellularLocation>
</comment>
<organism evidence="9">
    <name type="scientific">Enterobius vermicularis</name>
    <name type="common">Human pinworm</name>
    <dbReference type="NCBI Taxonomy" id="51028"/>
    <lineage>
        <taxon>Eukaryota</taxon>
        <taxon>Metazoa</taxon>
        <taxon>Ecdysozoa</taxon>
        <taxon>Nematoda</taxon>
        <taxon>Chromadorea</taxon>
        <taxon>Rhabditida</taxon>
        <taxon>Spirurina</taxon>
        <taxon>Oxyuridomorpha</taxon>
        <taxon>Oxyuroidea</taxon>
        <taxon>Oxyuridae</taxon>
        <taxon>Enterobius</taxon>
    </lineage>
</organism>
<evidence type="ECO:0000256" key="2">
    <source>
        <dbReference type="ARBA" id="ARBA00005787"/>
    </source>
</evidence>
<keyword evidence="8" id="KW-1185">Reference proteome</keyword>
<keyword evidence="4 6" id="KW-1133">Transmembrane helix</keyword>
<dbReference type="Pfam" id="PF25807">
    <property type="entry name" value="Clarin-2"/>
    <property type="match status" value="1"/>
</dbReference>
<dbReference type="EMBL" id="UXUI01008415">
    <property type="protein sequence ID" value="VDD91450.1"/>
    <property type="molecule type" value="Genomic_DNA"/>
</dbReference>